<gene>
    <name evidence="1" type="ORF">BGZ96_008123</name>
</gene>
<dbReference type="Gene3D" id="3.80.10.10">
    <property type="entry name" value="Ribonuclease Inhibitor"/>
    <property type="match status" value="1"/>
</dbReference>
<dbReference type="InterPro" id="IPR032675">
    <property type="entry name" value="LRR_dom_sf"/>
</dbReference>
<dbReference type="Proteomes" id="UP001194696">
    <property type="component" value="Unassembled WGS sequence"/>
</dbReference>
<sequence length="653" mass="76122">MSTPATRFFQLPELMHELAYYLGPKELSRLLRTSQLFKTLSLYLYRSLDLTYRLYYGFGLSISSMHALARNATFVQSLKLGLLDMTDSELWWYSQRLDRDASPLVSIPLMGNLTRLDITLPEHTAYKAELRPLYSYRNPRTNFRQTCWILQTNPHLESVKAKWIPIDGEREFGVLSDTFGRLSKLKEVDVLLKFCYVVDHTRELQEWSNLFLSGPLTIRSFGLRRYESHMDDIWAAENDDANLMEYRDQVEMRPWRMFHGLAKLVLSFTEHSFTAMSDFENVLKHCPNLEVFHMLGHLDDFHDNEALSAMIATLCPKLKRFSFEPYILEVHDFIPFKVMLAMKQEHQLEEIDLLQQWIEQDVQRGQNWDISIPKQAFRRHSLSLRVINIHNSVGLGKVLATVLVECVALEELNMYRLSEGDRYTKSTMPLLEAATATSWGCTKLRRLALGIEKPVFPGYPSYQPPHVPNTVEPYAKSFRLSDTPRAEQAIKPFYHRRTPIVFVEEETEQLALLERLYQHIGTLTELQSLDLRAVDSPRENSSPRVFQYAESTFPTLMTLGNSAPGGRPGYLHLLGGLTKLEELRGSFYASTEEGRATTGWREARWMHEHWPRLRLAEFFYRDEQTEPFRWLQSQPRTWELGLSILNRIDPFCD</sequence>
<organism evidence="1 2">
    <name type="scientific">Linnemannia gamsii</name>
    <dbReference type="NCBI Taxonomy" id="64522"/>
    <lineage>
        <taxon>Eukaryota</taxon>
        <taxon>Fungi</taxon>
        <taxon>Fungi incertae sedis</taxon>
        <taxon>Mucoromycota</taxon>
        <taxon>Mortierellomycotina</taxon>
        <taxon>Mortierellomycetes</taxon>
        <taxon>Mortierellales</taxon>
        <taxon>Mortierellaceae</taxon>
        <taxon>Linnemannia</taxon>
    </lineage>
</organism>
<accession>A0ABQ7KFR2</accession>
<proteinExistence type="predicted"/>
<dbReference type="EMBL" id="JAAAIM010000044">
    <property type="protein sequence ID" value="KAG0296934.1"/>
    <property type="molecule type" value="Genomic_DNA"/>
</dbReference>
<keyword evidence="2" id="KW-1185">Reference proteome</keyword>
<evidence type="ECO:0000313" key="2">
    <source>
        <dbReference type="Proteomes" id="UP001194696"/>
    </source>
</evidence>
<protein>
    <recommendedName>
        <fullName evidence="3">F-box domain-containing protein</fullName>
    </recommendedName>
</protein>
<evidence type="ECO:0008006" key="3">
    <source>
        <dbReference type="Google" id="ProtNLM"/>
    </source>
</evidence>
<dbReference type="SUPFAM" id="SSF52047">
    <property type="entry name" value="RNI-like"/>
    <property type="match status" value="1"/>
</dbReference>
<reference evidence="1 2" key="1">
    <citation type="journal article" date="2020" name="Fungal Divers.">
        <title>Resolving the Mortierellaceae phylogeny through synthesis of multi-gene phylogenetics and phylogenomics.</title>
        <authorList>
            <person name="Vandepol N."/>
            <person name="Liber J."/>
            <person name="Desiro A."/>
            <person name="Na H."/>
            <person name="Kennedy M."/>
            <person name="Barry K."/>
            <person name="Grigoriev I.V."/>
            <person name="Miller A.N."/>
            <person name="O'Donnell K."/>
            <person name="Stajich J.E."/>
            <person name="Bonito G."/>
        </authorList>
    </citation>
    <scope>NUCLEOTIDE SEQUENCE [LARGE SCALE GENOMIC DNA]</scope>
    <source>
        <strain evidence="1 2">AD045</strain>
    </source>
</reference>
<comment type="caution">
    <text evidence="1">The sequence shown here is derived from an EMBL/GenBank/DDBJ whole genome shotgun (WGS) entry which is preliminary data.</text>
</comment>
<evidence type="ECO:0000313" key="1">
    <source>
        <dbReference type="EMBL" id="KAG0296934.1"/>
    </source>
</evidence>
<name>A0ABQ7KFR2_9FUNG</name>